<keyword evidence="9" id="KW-0732">Signal</keyword>
<feature type="compositionally biased region" description="Pro residues" evidence="24">
    <location>
        <begin position="1904"/>
        <end position="1913"/>
    </location>
</feature>
<feature type="binding site" evidence="21">
    <location>
        <position position="947"/>
    </location>
    <ligand>
        <name>Ca(2+)</name>
        <dbReference type="ChEBI" id="CHEBI:29108"/>
        <label>1</label>
    </ligand>
</feature>
<keyword evidence="7" id="KW-0519">Myristate</keyword>
<feature type="disulfide bond" evidence="22">
    <location>
        <begin position="1064"/>
        <end position="1143"/>
    </location>
</feature>
<evidence type="ECO:0000256" key="7">
    <source>
        <dbReference type="ARBA" id="ARBA00022707"/>
    </source>
</evidence>
<evidence type="ECO:0000256" key="20">
    <source>
        <dbReference type="PIRSR" id="PIRSR613273-1"/>
    </source>
</evidence>
<feature type="compositionally biased region" description="Low complexity" evidence="24">
    <location>
        <begin position="1799"/>
        <end position="1838"/>
    </location>
</feature>
<evidence type="ECO:0000256" key="5">
    <source>
        <dbReference type="ARBA" id="ARBA00022530"/>
    </source>
</evidence>
<dbReference type="PROSITE" id="PS50215">
    <property type="entry name" value="ADAM_MEPRO"/>
    <property type="match status" value="1"/>
</dbReference>
<evidence type="ECO:0000256" key="22">
    <source>
        <dbReference type="PIRSR" id="PIRSR613273-3"/>
    </source>
</evidence>
<dbReference type="SUPFAM" id="SSF55486">
    <property type="entry name" value="Metalloproteases ('zincins'), catalytic domain"/>
    <property type="match status" value="1"/>
</dbReference>
<keyword evidence="15 22" id="KW-1015">Disulfide bond</keyword>
<evidence type="ECO:0000256" key="18">
    <source>
        <dbReference type="ARBA" id="ARBA00037958"/>
    </source>
</evidence>
<keyword evidence="16" id="KW-0325">Glycoprotein</keyword>
<dbReference type="SMART" id="SM00209">
    <property type="entry name" value="TSP1"/>
    <property type="match status" value="4"/>
</dbReference>
<evidence type="ECO:0000256" key="9">
    <source>
        <dbReference type="ARBA" id="ARBA00022729"/>
    </source>
</evidence>
<feature type="binding site" evidence="21">
    <location>
        <position position="1146"/>
    </location>
    <ligand>
        <name>Ca(2+)</name>
        <dbReference type="ChEBI" id="CHEBI:29108"/>
        <label>1</label>
    </ligand>
</feature>
<evidence type="ECO:0000256" key="3">
    <source>
        <dbReference type="ARBA" id="ARBA00022490"/>
    </source>
</evidence>
<dbReference type="InterPro" id="IPR013273">
    <property type="entry name" value="ADAMTS/ADAMTS-like"/>
</dbReference>
<dbReference type="InterPro" id="IPR029021">
    <property type="entry name" value="Prot-tyrosine_phosphatase-like"/>
</dbReference>
<dbReference type="GO" id="GO:0004222">
    <property type="term" value="F:metalloendopeptidase activity"/>
    <property type="evidence" value="ECO:0007669"/>
    <property type="project" value="InterPro"/>
</dbReference>
<feature type="disulfide bond" evidence="22">
    <location>
        <begin position="1181"/>
        <end position="1204"/>
    </location>
</feature>
<name>A0A8C7KSI3_ONCKI</name>
<feature type="compositionally biased region" description="Basic and acidic residues" evidence="24">
    <location>
        <begin position="1962"/>
        <end position="1973"/>
    </location>
</feature>
<evidence type="ECO:0000256" key="8">
    <source>
        <dbReference type="ARBA" id="ARBA00022723"/>
    </source>
</evidence>
<evidence type="ECO:0000256" key="4">
    <source>
        <dbReference type="ARBA" id="ARBA00022525"/>
    </source>
</evidence>
<dbReference type="PANTHER" id="PTHR13723:SF24">
    <property type="entry name" value="A DISINTEGRIN AND METALLOPROTEINASE WITH THROMBOSPONDIN MOTIFS 14"/>
    <property type="match status" value="1"/>
</dbReference>
<evidence type="ECO:0000256" key="12">
    <source>
        <dbReference type="ARBA" id="ARBA00022833"/>
    </source>
</evidence>
<evidence type="ECO:0000256" key="2">
    <source>
        <dbReference type="ARBA" id="ARBA00004514"/>
    </source>
</evidence>
<keyword evidence="21" id="KW-0106">Calcium</keyword>
<proteinExistence type="inferred from homology"/>
<comment type="subcellular location">
    <subcellularLocation>
        <location evidence="2">Cytoplasm</location>
        <location evidence="2">Cytosol</location>
    </subcellularLocation>
    <subcellularLocation>
        <location evidence="1">Secreted</location>
        <location evidence="1">Extracellular space</location>
        <location evidence="1">Extracellular matrix</location>
    </subcellularLocation>
</comment>
<dbReference type="GO" id="GO:0046872">
    <property type="term" value="F:metal ion binding"/>
    <property type="evidence" value="ECO:0007669"/>
    <property type="project" value="UniProtKB-KW"/>
</dbReference>
<evidence type="ECO:0000256" key="24">
    <source>
        <dbReference type="SAM" id="MobiDB-lite"/>
    </source>
</evidence>
<evidence type="ECO:0000259" key="25">
    <source>
        <dbReference type="PROSITE" id="PS50215"/>
    </source>
</evidence>
<evidence type="ECO:0000256" key="17">
    <source>
        <dbReference type="ARBA" id="ARBA00023288"/>
    </source>
</evidence>
<feature type="region of interest" description="Disordered" evidence="24">
    <location>
        <begin position="46"/>
        <end position="65"/>
    </location>
</feature>
<dbReference type="Proteomes" id="UP000694557">
    <property type="component" value="Unassembled WGS sequence"/>
</dbReference>
<evidence type="ECO:0000256" key="6">
    <source>
        <dbReference type="ARBA" id="ARBA00022670"/>
    </source>
</evidence>
<evidence type="ECO:0000256" key="13">
    <source>
        <dbReference type="ARBA" id="ARBA00023049"/>
    </source>
</evidence>
<dbReference type="Pfam" id="PF19236">
    <property type="entry name" value="ADAMTS_CR_3"/>
    <property type="match status" value="1"/>
</dbReference>
<dbReference type="GO" id="GO:0006508">
    <property type="term" value="P:proteolysis"/>
    <property type="evidence" value="ECO:0007669"/>
    <property type="project" value="UniProtKB-KW"/>
</dbReference>
<dbReference type="GO" id="GO:0005829">
    <property type="term" value="C:cytosol"/>
    <property type="evidence" value="ECO:0007669"/>
    <property type="project" value="UniProtKB-SubCell"/>
</dbReference>
<dbReference type="GO" id="GO:0030198">
    <property type="term" value="P:extracellular matrix organization"/>
    <property type="evidence" value="ECO:0007669"/>
    <property type="project" value="InterPro"/>
</dbReference>
<evidence type="ECO:0000256" key="16">
    <source>
        <dbReference type="ARBA" id="ARBA00023180"/>
    </source>
</evidence>
<feature type="binding site" evidence="21">
    <location>
        <position position="1143"/>
    </location>
    <ligand>
        <name>Ca(2+)</name>
        <dbReference type="ChEBI" id="CHEBI:29108"/>
        <label>1</label>
    </ligand>
</feature>
<dbReference type="CDD" id="cd17660">
    <property type="entry name" value="PTP_paladin_2"/>
    <property type="match status" value="1"/>
</dbReference>
<feature type="compositionally biased region" description="Pro residues" evidence="24">
    <location>
        <begin position="1879"/>
        <end position="1890"/>
    </location>
</feature>
<feature type="binding site" evidence="21 23">
    <location>
        <position position="1086"/>
    </location>
    <ligand>
        <name>Zn(2+)</name>
        <dbReference type="ChEBI" id="CHEBI:29105"/>
        <note>catalytic</note>
    </ligand>
</feature>
<dbReference type="FunFam" id="3.40.1620.60:FF:000001">
    <property type="entry name" value="A disintegrin and metalloproteinase with thrombospondin motifs 3"/>
    <property type="match status" value="1"/>
</dbReference>
<dbReference type="PROSITE" id="PS50900">
    <property type="entry name" value="PLAC"/>
    <property type="match status" value="1"/>
</dbReference>
<comment type="caution">
    <text evidence="23">Lacks conserved residue(s) required for the propagation of feature annotation.</text>
</comment>
<keyword evidence="5" id="KW-0272">Extracellular matrix</keyword>
<reference evidence="27" key="2">
    <citation type="submission" date="2025-09" db="UniProtKB">
        <authorList>
            <consortium name="Ensembl"/>
        </authorList>
    </citation>
    <scope>IDENTIFICATION</scope>
</reference>
<dbReference type="CDD" id="cd04273">
    <property type="entry name" value="ZnMc_ADAMTS_like"/>
    <property type="match status" value="1"/>
</dbReference>
<evidence type="ECO:0000256" key="1">
    <source>
        <dbReference type="ARBA" id="ARBA00004498"/>
    </source>
</evidence>
<dbReference type="FunFam" id="2.60.120.830:FF:000001">
    <property type="entry name" value="A disintegrin and metalloproteinase with thrombospondin motifs 1"/>
    <property type="match status" value="1"/>
</dbReference>
<feature type="domain" description="PLAC" evidence="26">
    <location>
        <begin position="1746"/>
        <end position="1784"/>
    </location>
</feature>
<evidence type="ECO:0000259" key="26">
    <source>
        <dbReference type="PROSITE" id="PS50900"/>
    </source>
</evidence>
<dbReference type="Pfam" id="PF19030">
    <property type="entry name" value="TSP1_ADAMTS"/>
    <property type="match status" value="3"/>
</dbReference>
<dbReference type="PROSITE" id="PS50092">
    <property type="entry name" value="TSP1"/>
    <property type="match status" value="4"/>
</dbReference>
<dbReference type="PROSITE" id="PS51257">
    <property type="entry name" value="PROKAR_LIPOPROTEIN"/>
    <property type="match status" value="1"/>
</dbReference>
<keyword evidence="3" id="KW-0963">Cytoplasm</keyword>
<dbReference type="SMART" id="SM01301">
    <property type="entry name" value="PTPlike_phytase"/>
    <property type="match status" value="2"/>
</dbReference>
<keyword evidence="13" id="KW-0482">Metalloprotease</keyword>
<dbReference type="SUPFAM" id="SSF82895">
    <property type="entry name" value="TSP-1 type 1 repeat"/>
    <property type="match status" value="4"/>
</dbReference>
<dbReference type="PRINTS" id="PR01857">
    <property type="entry name" value="ADAMTSFAMILY"/>
</dbReference>
<dbReference type="Pfam" id="PF05986">
    <property type="entry name" value="ADAMTS_spacer1"/>
    <property type="match status" value="1"/>
</dbReference>
<dbReference type="InterPro" id="IPR036383">
    <property type="entry name" value="TSP1_rpt_sf"/>
</dbReference>
<protein>
    <recommendedName>
        <fullName evidence="19">Paladin</fullName>
    </recommendedName>
</protein>
<dbReference type="Pfam" id="PF17771">
    <property type="entry name" value="ADAMTS_CR_2"/>
    <property type="match status" value="1"/>
</dbReference>
<feature type="disulfide bond" evidence="22">
    <location>
        <begin position="1256"/>
        <end position="1294"/>
    </location>
</feature>
<accession>A0A8C7KSI3</accession>
<feature type="domain" description="Peptidase M12B" evidence="25">
    <location>
        <begin position="944"/>
        <end position="1148"/>
    </location>
</feature>
<keyword evidence="10" id="KW-0677">Repeat</keyword>
<dbReference type="Gene3D" id="3.90.190.10">
    <property type="entry name" value="Protein tyrosine phosphatase superfamily"/>
    <property type="match status" value="2"/>
</dbReference>
<keyword evidence="14" id="KW-0865">Zymogen</keyword>
<feature type="disulfide bond" evidence="22">
    <location>
        <begin position="1170"/>
        <end position="1195"/>
    </location>
</feature>
<feature type="binding site" evidence="21">
    <location>
        <position position="1039"/>
    </location>
    <ligand>
        <name>Ca(2+)</name>
        <dbReference type="ChEBI" id="CHEBI:29108"/>
        <label>1</label>
    </ligand>
</feature>
<dbReference type="Gene3D" id="2.60.120.830">
    <property type="match status" value="1"/>
</dbReference>
<dbReference type="PANTHER" id="PTHR13723">
    <property type="entry name" value="ADAMTS A DISINTEGRIN AND METALLOPROTEASE WITH THROMBOSPONDIN MOTIFS PROTEASE"/>
    <property type="match status" value="1"/>
</dbReference>
<dbReference type="FunFam" id="3.40.390.10:FF:000008">
    <property type="entry name" value="A disintegrin and metalloproteinase with thrombospondin motifs 3"/>
    <property type="match status" value="1"/>
</dbReference>
<feature type="region of interest" description="Disordered" evidence="24">
    <location>
        <begin position="1788"/>
        <end position="1986"/>
    </location>
</feature>
<sequence>MRPEDAVSECTFSPQLSLLHVLTSCLWSMGTTASAAPQPVSVSGSISSVAAPQHPPPLESLHGNGAVNSRQSISMSSSQTVKIHSGKAKSIITNKVAPVVITYNCRQEFQIHDDLFRTNYKVGRISDSMPEHYLVQGEFFMVQDVYSKADVLNTTGSYGAPNYRQVKGGYPLYGMGQPSLNGFKQVLQRLQSQGHEEVMFFCVREEPVVFLHLEENFVPYTPRRKENLHENLHGLDKEETVETLELTIRKELHDFAKLNDNAFYVYNDIEHFKGEPQRMSITCEEDIQVTEEVYRRPLFTMPLYRYYRLPLPMEGAPLEEDFDAFVTVLRESPNLSLRRDVSRPLPALLFSCQVGVGRTNLAMILGTLVLNHLKTTQEPPQVEEAEAKPLFQVIQTLINRLPEGQQVMEEVDQAIALCSEMHNIKEAMYENKKKLEAIGDDFQIQGSTTKDYFLHRAIQSLERYFYLIVFNAYLHEQYSLGFASNFSQWLCAHPWVYRLLACMDLSELSAPPDLVTKGARVLVAHEYLSPDILSTVKEMKVANFRRVPKMPVYGMSQPTSEATGAVLTYLTDEKRKYSHVLWVNLQEELVLEGNGQIFTPREPSCMGQHIPVPATDPTQIEKLETALGEEVQRAQKWLEVTLEQEKQMKMFKSCLTVQEVFKQYQRTHPGLFYKRIPLADCCAPKEEDFDQLLEAMKSTLAEDSHSAFVFNCSNGKGRTTTAMVIAALTVWHFNGFPEFGDDEIVSVPDAKYTKGEFKVVMQLVRLLPDGHQMKREVDMALDSVSETMTPMHYHLREIIICTYRQIKSGKSEKEVQQLLLKSVQYLERYMYLILFNSYLHLEKKNSWQRSFTTWMQQAGLIRTDNGEFFIEPLEKGQQDVEVKGRVHVVYRRSAIKSEPVQTRKDLPNEVTDFGIADLPGALDLLELKLTESERKRRHAKKDDYNIEVLLAVDDSVVRFHGKEHVQNYVLTLINIVDEIYHDESLGTNINIVLVRMIMVGYRQSISLIERGNPSRSLEQVCRWANTQQRRDPDHAEYHDHAIFLTRQDFGPAGMQGYAPVTGMCHPLRSCTLNHEDGFSSAFVVAHETGHVLGMEHDGQGNRCSDETSMGSIMAPLVQAAFHRYHWSRCSKQELNRYIHSYDCLLDNPFEHKWPKLPELPGINYSMDEQCRFDFGVGYKMCTAFRTYDPCKQLWCSHPDNQYFCKTKKGPPVDGTECAPSKWCFKGHCIWRSSNQPQGHDGNWGSWTKFGSCSRTCGGGVRSRSRTCNNPVPAYGGRDCPGSTFDYQMCNMEECVGPYEDFRAQQCVQRSNKYHKNTKHTWLPYEHPDEAHKCELSCQSKETGEVVVMNQVMHDGTRCSYTDPFSVCTRGECLHVGCDKEVGSYKQEDKCGVCGGDNSHCRTVKLTLTKIPKKTGMLKMFDIPIGARHIVIEENETSSHIIAVKNQVTGSFILNAKSGDAKSRTFIDSGLEWEYVFGSGEKETLKTIGPLHEGIVVLVIPQEEDTKISLTYKYIIHEDLLPVITNNNVLLAELDTYEWALKSWSQCSKPCGGGIQYTKYGCRRKSDSRLVHRNLCETSKKPKPIRKRCNVNECSQPTWLVEEWNLCSKTCGKIGYQSRVVQCMQALHNGTNRTVHTKYCTEDKPETRKVCNPSACPAQWRTGAWSQCSVSCGEGIRQRQVVCRATDNTIGQCEGDKPETVLICKLSPCPGQSSLPPFTKEAMENSTTKTEGVHQIVPENPVHKLSFNEPCLGDKSIFCQMEVLARYCSIPGYNKLCCESCNRKEGFTTLFSPSPDLHKTGGSSDSDSETGQETSTQPNPTQPSDSPLPTTTQSPSRTTKTPRRPRSTAQGLTTSPSASAVVPQGPSFGVRDGDLVPGLPSLPPGPSPPLRPRLRSNGDLVPGLPSLPPGPSPPLRLRSNGDTALSPSKEHSSPNNRSLGQSAGPGPEPRPAGTVAGVAAARSRREDVGSDSAHRTRTTRTLSHVLT</sequence>
<evidence type="ECO:0000256" key="19">
    <source>
        <dbReference type="ARBA" id="ARBA00040012"/>
    </source>
</evidence>
<feature type="disulfide bond" evidence="22">
    <location>
        <begin position="1190"/>
        <end position="1223"/>
    </location>
</feature>
<feature type="binding site" evidence="21 23">
    <location>
        <position position="1090"/>
    </location>
    <ligand>
        <name>Zn(2+)</name>
        <dbReference type="ChEBI" id="CHEBI:29105"/>
        <note>catalytic</note>
    </ligand>
</feature>
<evidence type="ECO:0000256" key="11">
    <source>
        <dbReference type="ARBA" id="ARBA00022801"/>
    </source>
</evidence>
<evidence type="ECO:0000313" key="28">
    <source>
        <dbReference type="Proteomes" id="UP000694557"/>
    </source>
</evidence>
<feature type="disulfide bond" evidence="22">
    <location>
        <begin position="1252"/>
        <end position="1289"/>
    </location>
</feature>
<reference evidence="27" key="1">
    <citation type="submission" date="2025-08" db="UniProtKB">
        <authorList>
            <consortium name="Ensembl"/>
        </authorList>
    </citation>
    <scope>IDENTIFICATION</scope>
</reference>
<keyword evidence="8 21" id="KW-0479">Metal-binding</keyword>
<dbReference type="InterPro" id="IPR045371">
    <property type="entry name" value="ADAMTS_CR_3"/>
</dbReference>
<organism evidence="27 28">
    <name type="scientific">Oncorhynchus kisutch</name>
    <name type="common">Coho salmon</name>
    <name type="synonym">Salmo kisutch</name>
    <dbReference type="NCBI Taxonomy" id="8019"/>
    <lineage>
        <taxon>Eukaryota</taxon>
        <taxon>Metazoa</taxon>
        <taxon>Chordata</taxon>
        <taxon>Craniata</taxon>
        <taxon>Vertebrata</taxon>
        <taxon>Euteleostomi</taxon>
        <taxon>Actinopterygii</taxon>
        <taxon>Neopterygii</taxon>
        <taxon>Teleostei</taxon>
        <taxon>Protacanthopterygii</taxon>
        <taxon>Salmoniformes</taxon>
        <taxon>Salmonidae</taxon>
        <taxon>Salmoninae</taxon>
        <taxon>Oncorhynchus</taxon>
    </lineage>
</organism>
<dbReference type="FunFam" id="2.20.100.10:FF:000006">
    <property type="entry name" value="A disintegrin and metalloproteinase with thrombospondin motifs 1"/>
    <property type="match status" value="1"/>
</dbReference>
<dbReference type="InterPro" id="IPR000884">
    <property type="entry name" value="TSP1_rpt"/>
</dbReference>
<keyword evidence="17" id="KW-0449">Lipoprotein</keyword>
<dbReference type="Gene3D" id="3.40.390.10">
    <property type="entry name" value="Collagenase (Catalytic Domain)"/>
    <property type="match status" value="1"/>
</dbReference>
<dbReference type="GO" id="GO:0031012">
    <property type="term" value="C:extracellular matrix"/>
    <property type="evidence" value="ECO:0007669"/>
    <property type="project" value="TreeGrafter"/>
</dbReference>
<comment type="similarity">
    <text evidence="18">Belongs to the paladin family.</text>
</comment>
<evidence type="ECO:0000256" key="21">
    <source>
        <dbReference type="PIRSR" id="PIRSR613273-2"/>
    </source>
</evidence>
<dbReference type="FunFam" id="3.90.190.10:FF:000100">
    <property type="entry name" value="Phosphatase domain-containing paladin 1b"/>
    <property type="match status" value="1"/>
</dbReference>
<evidence type="ECO:0000256" key="23">
    <source>
        <dbReference type="PROSITE-ProRule" id="PRU00276"/>
    </source>
</evidence>
<dbReference type="SUPFAM" id="SSF52799">
    <property type="entry name" value="(Phosphotyrosine protein) phosphatases II"/>
    <property type="match status" value="2"/>
</dbReference>
<gene>
    <name evidence="27" type="primary">LOC109885929</name>
</gene>
<keyword evidence="28" id="KW-1185">Reference proteome</keyword>
<feature type="disulfide bond" evidence="22">
    <location>
        <begin position="1217"/>
        <end position="1228"/>
    </location>
</feature>
<feature type="compositionally biased region" description="Polar residues" evidence="24">
    <location>
        <begin position="1848"/>
        <end position="1857"/>
    </location>
</feature>
<dbReference type="GeneTree" id="ENSGT00940000158426"/>
<evidence type="ECO:0000313" key="27">
    <source>
        <dbReference type="Ensembl" id="ENSOKIP00005105513.1"/>
    </source>
</evidence>
<dbReference type="Pfam" id="PF00090">
    <property type="entry name" value="TSP_1"/>
    <property type="match status" value="1"/>
</dbReference>
<keyword evidence="6" id="KW-0645">Protease</keyword>
<feature type="active site" evidence="20 23">
    <location>
        <position position="1087"/>
    </location>
</feature>
<dbReference type="Pfam" id="PF14566">
    <property type="entry name" value="PTPlike_phytase"/>
    <property type="match status" value="2"/>
</dbReference>
<feature type="disulfide bond" evidence="22">
    <location>
        <begin position="1103"/>
        <end position="1129"/>
    </location>
</feature>
<feature type="binding site" evidence="21">
    <location>
        <position position="1146"/>
    </location>
    <ligand>
        <name>Ca(2+)</name>
        <dbReference type="ChEBI" id="CHEBI:29108"/>
        <label>2</label>
    </ligand>
</feature>
<keyword evidence="11" id="KW-0378">Hydrolase</keyword>
<dbReference type="Pfam" id="PF01421">
    <property type="entry name" value="Reprolysin"/>
    <property type="match status" value="1"/>
</dbReference>
<dbReference type="Gene3D" id="3.40.1620.60">
    <property type="match status" value="1"/>
</dbReference>
<dbReference type="InterPro" id="IPR024079">
    <property type="entry name" value="MetalloPept_cat_dom_sf"/>
</dbReference>
<feature type="binding site" evidence="21">
    <location>
        <position position="947"/>
    </location>
    <ligand>
        <name>Ca(2+)</name>
        <dbReference type="ChEBI" id="CHEBI:29108"/>
        <label>2</label>
    </ligand>
</feature>
<keyword evidence="4" id="KW-0964">Secreted</keyword>
<comment type="cofactor">
    <cofactor evidence="21">
        <name>Zn(2+)</name>
        <dbReference type="ChEBI" id="CHEBI:29105"/>
    </cofactor>
    <text evidence="21">Binds 1 zinc ion per subunit.</text>
</comment>
<dbReference type="InterPro" id="IPR001590">
    <property type="entry name" value="Peptidase_M12B"/>
</dbReference>
<dbReference type="Ensembl" id="ENSOKIT00005113129.1">
    <property type="protein sequence ID" value="ENSOKIP00005105513.1"/>
    <property type="gene ID" value="ENSOKIG00005044998.1"/>
</dbReference>
<dbReference type="InterPro" id="IPR010909">
    <property type="entry name" value="PLAC"/>
</dbReference>
<evidence type="ECO:0000256" key="14">
    <source>
        <dbReference type="ARBA" id="ARBA00023145"/>
    </source>
</evidence>
<dbReference type="InterPro" id="IPR050439">
    <property type="entry name" value="ADAMTS_ADAMTS-like"/>
</dbReference>
<feature type="binding site" evidence="21 23">
    <location>
        <position position="1096"/>
    </location>
    <ligand>
        <name>Zn(2+)</name>
        <dbReference type="ChEBI" id="CHEBI:29105"/>
        <note>catalytic</note>
    </ligand>
</feature>
<feature type="disulfide bond" evidence="22">
    <location>
        <begin position="1267"/>
        <end position="1279"/>
    </location>
</feature>
<dbReference type="Gene3D" id="2.20.100.10">
    <property type="entry name" value="Thrombospondin type-1 (TSP1) repeat"/>
    <property type="match status" value="4"/>
</dbReference>
<evidence type="ECO:0000256" key="15">
    <source>
        <dbReference type="ARBA" id="ARBA00023157"/>
    </source>
</evidence>
<keyword evidence="12 21" id="KW-0862">Zinc</keyword>
<feature type="disulfide bond" evidence="22">
    <location>
        <begin position="1021"/>
        <end position="1070"/>
    </location>
</feature>
<evidence type="ECO:0000256" key="10">
    <source>
        <dbReference type="ARBA" id="ARBA00022737"/>
    </source>
</evidence>
<dbReference type="InterPro" id="IPR010294">
    <property type="entry name" value="ADAMTS_spacer1"/>
</dbReference>
<dbReference type="InterPro" id="IPR041645">
    <property type="entry name" value="ADAMTS_CR_2"/>
</dbReference>